<feature type="non-terminal residue" evidence="2">
    <location>
        <position position="443"/>
    </location>
</feature>
<proteinExistence type="predicted"/>
<dbReference type="Gene3D" id="2.60.40.10">
    <property type="entry name" value="Immunoglobulins"/>
    <property type="match status" value="1"/>
</dbReference>
<dbReference type="PROSITE" id="PS50853">
    <property type="entry name" value="FN3"/>
    <property type="match status" value="1"/>
</dbReference>
<gene>
    <name evidence="2" type="ORF">METZ01_LOCUS174732</name>
</gene>
<evidence type="ECO:0000259" key="1">
    <source>
        <dbReference type="PROSITE" id="PS50853"/>
    </source>
</evidence>
<feature type="domain" description="Fibronectin type-III" evidence="1">
    <location>
        <begin position="177"/>
        <end position="276"/>
    </location>
</feature>
<dbReference type="SUPFAM" id="SSF49265">
    <property type="entry name" value="Fibronectin type III"/>
    <property type="match status" value="1"/>
</dbReference>
<evidence type="ECO:0000313" key="2">
    <source>
        <dbReference type="EMBL" id="SVB21878.1"/>
    </source>
</evidence>
<dbReference type="PANTHER" id="PTHR16897">
    <property type="entry name" value="OS10G0105400 PROTEIN"/>
    <property type="match status" value="1"/>
</dbReference>
<dbReference type="AlphaFoldDB" id="A0A382C6Z8"/>
<reference evidence="2" key="1">
    <citation type="submission" date="2018-05" db="EMBL/GenBank/DDBJ databases">
        <authorList>
            <person name="Lanie J.A."/>
            <person name="Ng W.-L."/>
            <person name="Kazmierczak K.M."/>
            <person name="Andrzejewski T.M."/>
            <person name="Davidsen T.M."/>
            <person name="Wayne K.J."/>
            <person name="Tettelin H."/>
            <person name="Glass J.I."/>
            <person name="Rusch D."/>
            <person name="Podicherti R."/>
            <person name="Tsui H.-C.T."/>
            <person name="Winkler M.E."/>
        </authorList>
    </citation>
    <scope>NUCLEOTIDE SEQUENCE</scope>
</reference>
<accession>A0A382C6Z8</accession>
<sequence length="443" mass="44598">MNSGTILDGAGNPANLTLAAPAAANSLGANKAIIIDSATPTISAVTSTTADGSYNAGDIIIITINFSEPVYVSGTPQLTLETGDTSAAVAEYSSGSGDTTLTFSYTIASGDNSNDLGYASTSALALNSGTILDGAGNPANLTLAEPGAIKSLSISKSLIIDTTNPIVSSVTEGSAISTSGNDVDYQNFADTLVISWSGSDSGSGISTYEYALGTTTGATDAITWTSAATATADTLTGLSLTEGTTYYLSVRATDAAGNMSSVSTADGITIDLTAPSGTTVSDGTGGDITYSSSDSILSANWAAFTETVSGIQKYEYAIGDTIGGTNVVTWTDNDTSTSVIKSGLTLTSGSIYYINVRAIDNAGNIANVITSDGAMVDTAAPISGSVTDSTAADLDWTKSSSTLTATWMGFSDTLSGIQKYEYAIGDTIGGTNVLSWTDNSTTT</sequence>
<organism evidence="2">
    <name type="scientific">marine metagenome</name>
    <dbReference type="NCBI Taxonomy" id="408172"/>
    <lineage>
        <taxon>unclassified sequences</taxon>
        <taxon>metagenomes</taxon>
        <taxon>ecological metagenomes</taxon>
    </lineage>
</organism>
<name>A0A382C6Z8_9ZZZZ</name>
<dbReference type="PANTHER" id="PTHR16897:SF2">
    <property type="entry name" value="OS03G0226600 PROTEIN"/>
    <property type="match status" value="1"/>
</dbReference>
<protein>
    <recommendedName>
        <fullName evidence="1">Fibronectin type-III domain-containing protein</fullName>
    </recommendedName>
</protein>
<dbReference type="EMBL" id="UINC01033114">
    <property type="protein sequence ID" value="SVB21878.1"/>
    <property type="molecule type" value="Genomic_DNA"/>
</dbReference>
<dbReference type="InterPro" id="IPR003961">
    <property type="entry name" value="FN3_dom"/>
</dbReference>
<dbReference type="InterPro" id="IPR013783">
    <property type="entry name" value="Ig-like_fold"/>
</dbReference>
<dbReference type="InterPro" id="IPR036116">
    <property type="entry name" value="FN3_sf"/>
</dbReference>